<comment type="caution">
    <text evidence="7">The sequence shown here is derived from an EMBL/GenBank/DDBJ whole genome shotgun (WGS) entry which is preliminary data.</text>
</comment>
<dbReference type="Pfam" id="PF06862">
    <property type="entry name" value="Utp25_C"/>
    <property type="match status" value="1"/>
</dbReference>
<evidence type="ECO:0000313" key="8">
    <source>
        <dbReference type="Proteomes" id="UP001530400"/>
    </source>
</evidence>
<feature type="region of interest" description="Disordered" evidence="4">
    <location>
        <begin position="1"/>
        <end position="136"/>
    </location>
</feature>
<evidence type="ECO:0000256" key="2">
    <source>
        <dbReference type="ARBA" id="ARBA00009223"/>
    </source>
</evidence>
<feature type="compositionally biased region" description="Basic and acidic residues" evidence="4">
    <location>
        <begin position="103"/>
        <end position="112"/>
    </location>
</feature>
<protein>
    <recommendedName>
        <fullName evidence="9">U3 small nucleolar RNA-associated protein 25</fullName>
    </recommendedName>
</protein>
<evidence type="ECO:0000256" key="1">
    <source>
        <dbReference type="ARBA" id="ARBA00004604"/>
    </source>
</evidence>
<gene>
    <name evidence="7" type="ORF">ACHAWO_004695</name>
</gene>
<feature type="compositionally biased region" description="Acidic residues" evidence="4">
    <location>
        <begin position="394"/>
        <end position="405"/>
    </location>
</feature>
<feature type="compositionally biased region" description="Basic and acidic residues" evidence="4">
    <location>
        <begin position="49"/>
        <end position="62"/>
    </location>
</feature>
<evidence type="ECO:0000313" key="7">
    <source>
        <dbReference type="EMBL" id="KAL3800017.1"/>
    </source>
</evidence>
<feature type="compositionally biased region" description="Acidic residues" evidence="4">
    <location>
        <begin position="119"/>
        <end position="136"/>
    </location>
</feature>
<sequence length="804" mass="91145">MGAKSKHPKKKGPKGKKARAKAKLDQVWGESVDEDARKASKVRFGKSRLMPEDAKKGSRVESNDAVAAKVRQSRYDDDGSSSESEDVDDNAGNSFSHFLKRIRQPEDTRMDVDSSSESSAEESEGGSSETESDDESIDDAIATDVALPTQDPFEAHFSKAPLPQLDVSEKKKTKDLVALTQQIRKVNTSILDSSLDVHLSGPLLDQWESIEEAMKMQSNGVKKSHVRRAWEHFAKGPYGHAREILTRNWREVNKSCIRGDGRVFSSLQLALYPAISRYADVLMTAETRQNRDEINHLLAMHVLEHVLTCKTRIQRHNRRIKELSAADNDKSDALLDEDIDKWRDQGYTSPKVLILFPTRGTSWKFVHLMMDLLGESAFLDNEERFEAEFGPPSVDEDEEKEDDEKEEMKRQRRKSVMKQKGQEWNDLFGDEANDDDDFKIGMSLNPNVVKTKGKKKRVAAENGAAGSSAGVAVKLFTEFYKSDIILASPIGLKMATTKTEGEDDEEAAASDVDFLSSIDICIVARSDVLAMQNWDHVNSILECLNQQPKNTSNIDFSRVRNYFLEGQGENWRQLIMVSKFADPFILSSFRRYGKNIEGQLKLRRQTPDDDADVTNVTVHVKQVFQRVSCESVSQVGSSRLRYFSEHVLPKLMRLKQKHTLIFIPSYFDFVSVRNLLLKQEASFVSVTEYARVSEISRGRARFHQGRKDIMLYTGRAHFFLRHKIKGVRHVIFFGLPEYAEFYSSIINMLDGGLSELEEDVVTRMPLSCLSLFTRYEAHQLERIVGTGNANKMIKGEKSSYLFAT</sequence>
<evidence type="ECO:0000256" key="3">
    <source>
        <dbReference type="ARBA" id="ARBA00023242"/>
    </source>
</evidence>
<dbReference type="InterPro" id="IPR010678">
    <property type="entry name" value="UTP25"/>
</dbReference>
<evidence type="ECO:0008006" key="9">
    <source>
        <dbReference type="Google" id="ProtNLM"/>
    </source>
</evidence>
<evidence type="ECO:0000256" key="4">
    <source>
        <dbReference type="SAM" id="MobiDB-lite"/>
    </source>
</evidence>
<feature type="domain" description="UTP25 NTP hydrolase-like" evidence="6">
    <location>
        <begin position="278"/>
        <end position="450"/>
    </location>
</feature>
<dbReference type="EMBL" id="JALLPJ020000173">
    <property type="protein sequence ID" value="KAL3800017.1"/>
    <property type="molecule type" value="Genomic_DNA"/>
</dbReference>
<comment type="subcellular location">
    <subcellularLocation>
        <location evidence="1">Nucleus</location>
        <location evidence="1">Nucleolus</location>
    </subcellularLocation>
</comment>
<feature type="region of interest" description="Disordered" evidence="4">
    <location>
        <begin position="387"/>
        <end position="421"/>
    </location>
</feature>
<evidence type="ECO:0000259" key="5">
    <source>
        <dbReference type="Pfam" id="PF06862"/>
    </source>
</evidence>
<dbReference type="Proteomes" id="UP001530400">
    <property type="component" value="Unassembled WGS sequence"/>
</dbReference>
<feature type="domain" description="UTP25 C-terminal" evidence="5">
    <location>
        <begin position="613"/>
        <end position="802"/>
    </location>
</feature>
<organism evidence="7 8">
    <name type="scientific">Cyclotella atomus</name>
    <dbReference type="NCBI Taxonomy" id="382360"/>
    <lineage>
        <taxon>Eukaryota</taxon>
        <taxon>Sar</taxon>
        <taxon>Stramenopiles</taxon>
        <taxon>Ochrophyta</taxon>
        <taxon>Bacillariophyta</taxon>
        <taxon>Coscinodiscophyceae</taxon>
        <taxon>Thalassiosirophycidae</taxon>
        <taxon>Stephanodiscales</taxon>
        <taxon>Stephanodiscaceae</taxon>
        <taxon>Cyclotella</taxon>
    </lineage>
</organism>
<dbReference type="InterPro" id="IPR053939">
    <property type="entry name" value="UTP25_C"/>
</dbReference>
<keyword evidence="3" id="KW-0539">Nucleus</keyword>
<dbReference type="InterPro" id="IPR053940">
    <property type="entry name" value="UTP25_NTPase-like"/>
</dbReference>
<dbReference type="AlphaFoldDB" id="A0ABD3QJ07"/>
<dbReference type="PANTHER" id="PTHR12933">
    <property type="entry name" value="ORF PROTEIN-RELATED"/>
    <property type="match status" value="1"/>
</dbReference>
<evidence type="ECO:0000259" key="6">
    <source>
        <dbReference type="Pfam" id="PF22916"/>
    </source>
</evidence>
<feature type="compositionally biased region" description="Basic residues" evidence="4">
    <location>
        <begin position="1"/>
        <end position="21"/>
    </location>
</feature>
<dbReference type="Pfam" id="PF22916">
    <property type="entry name" value="UTP25_NTPase-like"/>
    <property type="match status" value="2"/>
</dbReference>
<dbReference type="GO" id="GO:0005730">
    <property type="term" value="C:nucleolus"/>
    <property type="evidence" value="ECO:0007669"/>
    <property type="project" value="UniProtKB-SubCell"/>
</dbReference>
<feature type="domain" description="UTP25 NTP hydrolase-like" evidence="6">
    <location>
        <begin position="472"/>
        <end position="599"/>
    </location>
</feature>
<reference evidence="7 8" key="1">
    <citation type="submission" date="2024-10" db="EMBL/GenBank/DDBJ databases">
        <title>Updated reference genomes for cyclostephanoid diatoms.</title>
        <authorList>
            <person name="Roberts W.R."/>
            <person name="Alverson A.J."/>
        </authorList>
    </citation>
    <scope>NUCLEOTIDE SEQUENCE [LARGE SCALE GENOMIC DNA]</scope>
    <source>
        <strain evidence="7 8">AJA010-31</strain>
    </source>
</reference>
<comment type="similarity">
    <text evidence="2">Belongs to the UTP25 family.</text>
</comment>
<name>A0ABD3QJ07_9STRA</name>
<feature type="compositionally biased region" description="Acidic residues" evidence="4">
    <location>
        <begin position="78"/>
        <end position="89"/>
    </location>
</feature>
<accession>A0ABD3QJ07</accession>
<keyword evidence="8" id="KW-1185">Reference proteome</keyword>
<proteinExistence type="inferred from homology"/>
<dbReference type="PANTHER" id="PTHR12933:SF0">
    <property type="entry name" value="U3 SMALL NUCLEOLAR RNA-ASSOCIATED PROTEIN 25 HOMOLOG"/>
    <property type="match status" value="1"/>
</dbReference>